<comment type="caution">
    <text evidence="1">The sequence shown here is derived from an EMBL/GenBank/DDBJ whole genome shotgun (WGS) entry which is preliminary data.</text>
</comment>
<sequence length="76" mass="8556">MSFDYIRETYRVPAKFGGRIEYTGNGTPQLGTITGVDDAHLLINLDDAKRPAKFHPTWEMRYLPAAEDAAMAKEKP</sequence>
<reference evidence="1 2" key="1">
    <citation type="submission" date="2024-10" db="EMBL/GenBank/DDBJ databases">
        <title>The Natural Products Discovery Center: Release of the First 8490 Sequenced Strains for Exploring Actinobacteria Biosynthetic Diversity.</title>
        <authorList>
            <person name="Kalkreuter E."/>
            <person name="Kautsar S.A."/>
            <person name="Yang D."/>
            <person name="Bader C.D."/>
            <person name="Teijaro C.N."/>
            <person name="Fluegel L."/>
            <person name="Davis C.M."/>
            <person name="Simpson J.R."/>
            <person name="Lauterbach L."/>
            <person name="Steele A.D."/>
            <person name="Gui C."/>
            <person name="Meng S."/>
            <person name="Li G."/>
            <person name="Viehrig K."/>
            <person name="Ye F."/>
            <person name="Su P."/>
            <person name="Kiefer A.F."/>
            <person name="Nichols A."/>
            <person name="Cepeda A.J."/>
            <person name="Yan W."/>
            <person name="Fan B."/>
            <person name="Jiang Y."/>
            <person name="Adhikari A."/>
            <person name="Zheng C.-J."/>
            <person name="Schuster L."/>
            <person name="Cowan T.M."/>
            <person name="Smanski M.J."/>
            <person name="Chevrette M.G."/>
            <person name="De Carvalho L.P.S."/>
            <person name="Shen B."/>
        </authorList>
    </citation>
    <scope>NUCLEOTIDE SEQUENCE [LARGE SCALE GENOMIC DNA]</scope>
    <source>
        <strain evidence="1 2">NPDC087045</strain>
    </source>
</reference>
<dbReference type="Proteomes" id="UP001617427">
    <property type="component" value="Unassembled WGS sequence"/>
</dbReference>
<dbReference type="EMBL" id="JBIUZV010000008">
    <property type="protein sequence ID" value="MFJ3047023.1"/>
    <property type="molecule type" value="Genomic_DNA"/>
</dbReference>
<organism evidence="1 2">
    <name type="scientific">Herbaspirillum chlorophenolicum</name>
    <dbReference type="NCBI Taxonomy" id="211589"/>
    <lineage>
        <taxon>Bacteria</taxon>
        <taxon>Pseudomonadati</taxon>
        <taxon>Pseudomonadota</taxon>
        <taxon>Betaproteobacteria</taxon>
        <taxon>Burkholderiales</taxon>
        <taxon>Oxalobacteraceae</taxon>
        <taxon>Herbaspirillum</taxon>
    </lineage>
</organism>
<protein>
    <submittedName>
        <fullName evidence="1">Uncharacterized protein</fullName>
    </submittedName>
</protein>
<keyword evidence="2" id="KW-1185">Reference proteome</keyword>
<name>A0ABW8F176_9BURK</name>
<evidence type="ECO:0000313" key="2">
    <source>
        <dbReference type="Proteomes" id="UP001617427"/>
    </source>
</evidence>
<gene>
    <name evidence="1" type="ORF">ACIPEN_14425</name>
</gene>
<evidence type="ECO:0000313" key="1">
    <source>
        <dbReference type="EMBL" id="MFJ3047023.1"/>
    </source>
</evidence>
<proteinExistence type="predicted"/>
<accession>A0ABW8F176</accession>
<dbReference type="RefSeq" id="WP_402701453.1">
    <property type="nucleotide sequence ID" value="NZ_JBIUZV010000008.1"/>
</dbReference>